<evidence type="ECO:0008006" key="9">
    <source>
        <dbReference type="Google" id="ProtNLM"/>
    </source>
</evidence>
<dbReference type="InterPro" id="IPR027417">
    <property type="entry name" value="P-loop_NTPase"/>
</dbReference>
<dbReference type="InterPro" id="IPR032675">
    <property type="entry name" value="LRR_dom_sf"/>
</dbReference>
<name>A0AAP0M9R9_9ROSI</name>
<feature type="domain" description="Disease resistance R13L4/SHOC-2-like LRR" evidence="6">
    <location>
        <begin position="159"/>
        <end position="289"/>
    </location>
</feature>
<keyword evidence="4" id="KW-0611">Plant defense</keyword>
<accession>A0AAP0M9R9</accession>
<evidence type="ECO:0000256" key="2">
    <source>
        <dbReference type="ARBA" id="ARBA00022737"/>
    </source>
</evidence>
<dbReference type="SUPFAM" id="SSF52540">
    <property type="entry name" value="P-loop containing nucleoside triphosphate hydrolases"/>
    <property type="match status" value="1"/>
</dbReference>
<evidence type="ECO:0000313" key="8">
    <source>
        <dbReference type="Proteomes" id="UP001428341"/>
    </source>
</evidence>
<protein>
    <recommendedName>
        <fullName evidence="9">NB-ARC domain-containing protein</fullName>
    </recommendedName>
</protein>
<dbReference type="InterPro" id="IPR050905">
    <property type="entry name" value="Plant_NBS-LRR"/>
</dbReference>
<dbReference type="GO" id="GO:0043531">
    <property type="term" value="F:ADP binding"/>
    <property type="evidence" value="ECO:0007669"/>
    <property type="project" value="InterPro"/>
</dbReference>
<dbReference type="Proteomes" id="UP001428341">
    <property type="component" value="Unassembled WGS sequence"/>
</dbReference>
<comment type="caution">
    <text evidence="7">The sequence shown here is derived from an EMBL/GenBank/DDBJ whole genome shotgun (WGS) entry which is preliminary data.</text>
</comment>
<dbReference type="FunFam" id="1.10.10.10:FF:000322">
    <property type="entry name" value="Probable disease resistance protein At1g63360"/>
    <property type="match status" value="1"/>
</dbReference>
<keyword evidence="8" id="KW-1185">Reference proteome</keyword>
<dbReference type="Gene3D" id="3.80.10.10">
    <property type="entry name" value="Ribonuclease Inhibitor"/>
    <property type="match status" value="1"/>
</dbReference>
<keyword evidence="3" id="KW-0547">Nucleotide-binding</keyword>
<dbReference type="InterPro" id="IPR001611">
    <property type="entry name" value="Leu-rich_rpt"/>
</dbReference>
<dbReference type="AlphaFoldDB" id="A0AAP0M9R9"/>
<evidence type="ECO:0000256" key="4">
    <source>
        <dbReference type="ARBA" id="ARBA00022821"/>
    </source>
</evidence>
<organism evidence="7 8">
    <name type="scientific">Citrus x changshan-huyou</name>
    <dbReference type="NCBI Taxonomy" id="2935761"/>
    <lineage>
        <taxon>Eukaryota</taxon>
        <taxon>Viridiplantae</taxon>
        <taxon>Streptophyta</taxon>
        <taxon>Embryophyta</taxon>
        <taxon>Tracheophyta</taxon>
        <taxon>Spermatophyta</taxon>
        <taxon>Magnoliopsida</taxon>
        <taxon>eudicotyledons</taxon>
        <taxon>Gunneridae</taxon>
        <taxon>Pentapetalae</taxon>
        <taxon>rosids</taxon>
        <taxon>malvids</taxon>
        <taxon>Sapindales</taxon>
        <taxon>Rutaceae</taxon>
        <taxon>Aurantioideae</taxon>
        <taxon>Citrus</taxon>
    </lineage>
</organism>
<dbReference type="InterPro" id="IPR055414">
    <property type="entry name" value="LRR_R13L4/SHOC2-like"/>
</dbReference>
<dbReference type="InterPro" id="IPR042197">
    <property type="entry name" value="Apaf_helical"/>
</dbReference>
<evidence type="ECO:0000259" key="6">
    <source>
        <dbReference type="Pfam" id="PF23598"/>
    </source>
</evidence>
<reference evidence="7 8" key="1">
    <citation type="submission" date="2024-05" db="EMBL/GenBank/DDBJ databases">
        <title>Haplotype-resolved chromosome-level genome assembly of Huyou (Citrus changshanensis).</title>
        <authorList>
            <person name="Miao C."/>
            <person name="Chen W."/>
            <person name="Wu Y."/>
            <person name="Wang L."/>
            <person name="Zhao S."/>
            <person name="Grierson D."/>
            <person name="Xu C."/>
            <person name="Chen K."/>
        </authorList>
    </citation>
    <scope>NUCLEOTIDE SEQUENCE [LARGE SCALE GENOMIC DNA]</scope>
    <source>
        <strain evidence="7">01-14</strain>
        <tissue evidence="7">Leaf</tissue>
    </source>
</reference>
<evidence type="ECO:0000313" key="7">
    <source>
        <dbReference type="EMBL" id="KAK9200202.1"/>
    </source>
</evidence>
<feature type="domain" description="Disease resistance protein winged helix" evidence="5">
    <location>
        <begin position="58"/>
        <end position="122"/>
    </location>
</feature>
<dbReference type="Gene3D" id="1.10.8.430">
    <property type="entry name" value="Helical domain of apoptotic protease-activating factors"/>
    <property type="match status" value="1"/>
</dbReference>
<evidence type="ECO:0000259" key="5">
    <source>
        <dbReference type="Pfam" id="PF23559"/>
    </source>
</evidence>
<dbReference type="InterPro" id="IPR058922">
    <property type="entry name" value="WHD_DRP"/>
</dbReference>
<keyword evidence="1" id="KW-0433">Leucine-rich repeat</keyword>
<dbReference type="Pfam" id="PF23598">
    <property type="entry name" value="LRR_14"/>
    <property type="match status" value="1"/>
</dbReference>
<sequence length="300" mass="34295">MEAHKSFKVECLRYEDAWKLFEEKVGRDILDSHPNIPELVETVAKECGGLPLALITFFSEDYRIDIDQLVDFWICEGFLDEYDGIAARNQGYCIVGTLLHACLLEEEEGNRVKMHDVIRDMALWIASTFENKNEKFLVLAGVGLTAAPSVGTLFLNFNNLDEVDRGFFQSMPSLRVLSLSYNHRLWKLPHAISNLVSLQNLDLSNTRLEKLKESIKCLFDLKCLNLDNTIRLHTIPPQIISNLKKLQVLRMFLCGAIEQEEQSILFGGSELLVEELLGLDHLHLLGVTIRRLKFLKNCFL</sequence>
<dbReference type="GO" id="GO:0006952">
    <property type="term" value="P:defense response"/>
    <property type="evidence" value="ECO:0007669"/>
    <property type="project" value="UniProtKB-KW"/>
</dbReference>
<dbReference type="SUPFAM" id="SSF52058">
    <property type="entry name" value="L domain-like"/>
    <property type="match status" value="1"/>
</dbReference>
<gene>
    <name evidence="7" type="ORF">WN944_015398</name>
</gene>
<dbReference type="Pfam" id="PF23559">
    <property type="entry name" value="WHD_DRP"/>
    <property type="match status" value="1"/>
</dbReference>
<dbReference type="EMBL" id="JBCGBO010000005">
    <property type="protein sequence ID" value="KAK9200202.1"/>
    <property type="molecule type" value="Genomic_DNA"/>
</dbReference>
<evidence type="ECO:0000256" key="1">
    <source>
        <dbReference type="ARBA" id="ARBA00022614"/>
    </source>
</evidence>
<dbReference type="PANTHER" id="PTHR33463:SF220">
    <property type="entry name" value="NB-ARC DOMAIN-CONTAINING PROTEIN"/>
    <property type="match status" value="1"/>
</dbReference>
<evidence type="ECO:0000256" key="3">
    <source>
        <dbReference type="ARBA" id="ARBA00022741"/>
    </source>
</evidence>
<keyword evidence="2" id="KW-0677">Repeat</keyword>
<dbReference type="PROSITE" id="PS51450">
    <property type="entry name" value="LRR"/>
    <property type="match status" value="1"/>
</dbReference>
<proteinExistence type="predicted"/>
<dbReference type="PANTHER" id="PTHR33463">
    <property type="entry name" value="NB-ARC DOMAIN-CONTAINING PROTEIN-RELATED"/>
    <property type="match status" value="1"/>
</dbReference>
<dbReference type="GO" id="GO:0005524">
    <property type="term" value="F:ATP binding"/>
    <property type="evidence" value="ECO:0007669"/>
    <property type="project" value="UniProtKB-KW"/>
</dbReference>